<dbReference type="InterPro" id="IPR008727">
    <property type="entry name" value="PAAR_motif"/>
</dbReference>
<dbReference type="EMBL" id="FQVA01000003">
    <property type="protein sequence ID" value="SHF77381.1"/>
    <property type="molecule type" value="Genomic_DNA"/>
</dbReference>
<dbReference type="RefSeq" id="WP_084536018.1">
    <property type="nucleotide sequence ID" value="NZ_FQVA01000003.1"/>
</dbReference>
<reference evidence="2" key="1">
    <citation type="submission" date="2016-11" db="EMBL/GenBank/DDBJ databases">
        <authorList>
            <person name="Varghese N."/>
            <person name="Submissions S."/>
        </authorList>
    </citation>
    <scope>NUCLEOTIDE SEQUENCE [LARGE SCALE GENOMIC DNA]</scope>
    <source>
        <strain evidence="2">CGMCC 1.7063</strain>
    </source>
</reference>
<proteinExistence type="predicted"/>
<gene>
    <name evidence="1" type="ORF">SAMN04487965_2668</name>
</gene>
<dbReference type="Pfam" id="PF05488">
    <property type="entry name" value="PAAR_motif"/>
    <property type="match status" value="1"/>
</dbReference>
<dbReference type="STRING" id="494016.SAMN04487965_2668"/>
<keyword evidence="2" id="KW-1185">Reference proteome</keyword>
<sequence>MGSLITHKDSASLAAAVYIVQQTSFTPPSIDRLRRYPLYFPTRSILVSYLSAIKTIAAVLIGDLPSATVGSTRTCVGPPDTIATDSTTVLTQGKPAARMGVTTAHGGKIIIGCPTVLIG</sequence>
<evidence type="ECO:0000313" key="1">
    <source>
        <dbReference type="EMBL" id="SHF77381.1"/>
    </source>
</evidence>
<accession>A0A1M5EE71</accession>
<dbReference type="Gene3D" id="2.60.200.60">
    <property type="match status" value="1"/>
</dbReference>
<dbReference type="OrthoDB" id="9807902at2"/>
<name>A0A1M5EE71_9GAMM</name>
<dbReference type="Proteomes" id="UP000184170">
    <property type="component" value="Unassembled WGS sequence"/>
</dbReference>
<dbReference type="CDD" id="cd14738">
    <property type="entry name" value="PAAR_2"/>
    <property type="match status" value="1"/>
</dbReference>
<evidence type="ECO:0000313" key="2">
    <source>
        <dbReference type="Proteomes" id="UP000184170"/>
    </source>
</evidence>
<protein>
    <submittedName>
        <fullName evidence="1">Zn-binding Pro-Ala-Ala-Arg (PAAR) domain-containing protein, incolved in TypeVI secretion</fullName>
    </submittedName>
</protein>
<dbReference type="AlphaFoldDB" id="A0A1M5EE71"/>
<organism evidence="1 2">
    <name type="scientific">Microbulbifer donghaiensis</name>
    <dbReference type="NCBI Taxonomy" id="494016"/>
    <lineage>
        <taxon>Bacteria</taxon>
        <taxon>Pseudomonadati</taxon>
        <taxon>Pseudomonadota</taxon>
        <taxon>Gammaproteobacteria</taxon>
        <taxon>Cellvibrionales</taxon>
        <taxon>Microbulbiferaceae</taxon>
        <taxon>Microbulbifer</taxon>
    </lineage>
</organism>